<dbReference type="InterPro" id="IPR039426">
    <property type="entry name" value="TonB-dep_rcpt-like"/>
</dbReference>
<keyword evidence="6 7" id="KW-0998">Cell outer membrane</keyword>
<dbReference type="InterPro" id="IPR036942">
    <property type="entry name" value="Beta-barrel_TonB_sf"/>
</dbReference>
<evidence type="ECO:0000259" key="9">
    <source>
        <dbReference type="Pfam" id="PF07715"/>
    </source>
</evidence>
<evidence type="ECO:0000256" key="1">
    <source>
        <dbReference type="ARBA" id="ARBA00004571"/>
    </source>
</evidence>
<dbReference type="GO" id="GO:0015344">
    <property type="term" value="F:siderophore uptake transmembrane transporter activity"/>
    <property type="evidence" value="ECO:0007669"/>
    <property type="project" value="TreeGrafter"/>
</dbReference>
<keyword evidence="3 7" id="KW-1134">Transmembrane beta strand</keyword>
<evidence type="ECO:0000256" key="7">
    <source>
        <dbReference type="PROSITE-ProRule" id="PRU01360"/>
    </source>
</evidence>
<evidence type="ECO:0000256" key="2">
    <source>
        <dbReference type="ARBA" id="ARBA00022448"/>
    </source>
</evidence>
<evidence type="ECO:0000313" key="11">
    <source>
        <dbReference type="EMBL" id="UWZ85441.1"/>
    </source>
</evidence>
<dbReference type="KEGG" id="orp:MOP44_05740"/>
<accession>A0A9J7BS85</accession>
<dbReference type="Pfam" id="PF25183">
    <property type="entry name" value="OMP_b-brl_4"/>
    <property type="match status" value="1"/>
</dbReference>
<dbReference type="RefSeq" id="WP_260794974.1">
    <property type="nucleotide sequence ID" value="NZ_CP093313.1"/>
</dbReference>
<dbReference type="Gene3D" id="2.40.170.20">
    <property type="entry name" value="TonB-dependent receptor, beta-barrel domain"/>
    <property type="match status" value="1"/>
</dbReference>
<dbReference type="GO" id="GO:0009279">
    <property type="term" value="C:cell outer membrane"/>
    <property type="evidence" value="ECO:0007669"/>
    <property type="project" value="UniProtKB-SubCell"/>
</dbReference>
<comment type="subcellular location">
    <subcellularLocation>
        <location evidence="1 7">Cell outer membrane</location>
        <topology evidence="1 7">Multi-pass membrane protein</topology>
    </subcellularLocation>
</comment>
<organism evidence="11 12">
    <name type="scientific">Occallatibacter riparius</name>
    <dbReference type="NCBI Taxonomy" id="1002689"/>
    <lineage>
        <taxon>Bacteria</taxon>
        <taxon>Pseudomonadati</taxon>
        <taxon>Acidobacteriota</taxon>
        <taxon>Terriglobia</taxon>
        <taxon>Terriglobales</taxon>
        <taxon>Acidobacteriaceae</taxon>
        <taxon>Occallatibacter</taxon>
    </lineage>
</organism>
<evidence type="ECO:0000256" key="3">
    <source>
        <dbReference type="ARBA" id="ARBA00022452"/>
    </source>
</evidence>
<feature type="domain" description="TonB-dependent receptor plug" evidence="9">
    <location>
        <begin position="149"/>
        <end position="246"/>
    </location>
</feature>
<dbReference type="InterPro" id="IPR008969">
    <property type="entry name" value="CarboxyPept-like_regulatory"/>
</dbReference>
<feature type="domain" description="TonB-dependent transporter Oar-like beta-barrel" evidence="10">
    <location>
        <begin position="250"/>
        <end position="1114"/>
    </location>
</feature>
<comment type="similarity">
    <text evidence="7">Belongs to the TonB-dependent receptor family.</text>
</comment>
<feature type="chain" id="PRO_5039888760" evidence="8">
    <location>
        <begin position="29"/>
        <end position="1122"/>
    </location>
</feature>
<evidence type="ECO:0000259" key="10">
    <source>
        <dbReference type="Pfam" id="PF25183"/>
    </source>
</evidence>
<dbReference type="Gene3D" id="2.60.40.1120">
    <property type="entry name" value="Carboxypeptidase-like, regulatory domain"/>
    <property type="match status" value="1"/>
</dbReference>
<gene>
    <name evidence="11" type="ORF">MOP44_05740</name>
</gene>
<name>A0A9J7BS85_9BACT</name>
<evidence type="ECO:0000313" key="12">
    <source>
        <dbReference type="Proteomes" id="UP001059380"/>
    </source>
</evidence>
<dbReference type="InterPro" id="IPR057601">
    <property type="entry name" value="Oar-like_b-barrel"/>
</dbReference>
<evidence type="ECO:0000256" key="4">
    <source>
        <dbReference type="ARBA" id="ARBA00022692"/>
    </source>
</evidence>
<dbReference type="AlphaFoldDB" id="A0A9J7BS85"/>
<dbReference type="EMBL" id="CP093313">
    <property type="protein sequence ID" value="UWZ85441.1"/>
    <property type="molecule type" value="Genomic_DNA"/>
</dbReference>
<dbReference type="Pfam" id="PF13620">
    <property type="entry name" value="CarboxypepD_reg"/>
    <property type="match status" value="1"/>
</dbReference>
<evidence type="ECO:0000256" key="5">
    <source>
        <dbReference type="ARBA" id="ARBA00023136"/>
    </source>
</evidence>
<dbReference type="Proteomes" id="UP001059380">
    <property type="component" value="Chromosome"/>
</dbReference>
<dbReference type="InterPro" id="IPR037066">
    <property type="entry name" value="Plug_dom_sf"/>
</dbReference>
<keyword evidence="2 7" id="KW-0813">Transport</keyword>
<dbReference type="PANTHER" id="PTHR30069">
    <property type="entry name" value="TONB-DEPENDENT OUTER MEMBRANE RECEPTOR"/>
    <property type="match status" value="1"/>
</dbReference>
<keyword evidence="4 7" id="KW-0812">Transmembrane</keyword>
<feature type="signal peptide" evidence="8">
    <location>
        <begin position="1"/>
        <end position="28"/>
    </location>
</feature>
<evidence type="ECO:0000256" key="8">
    <source>
        <dbReference type="SAM" id="SignalP"/>
    </source>
</evidence>
<dbReference type="Pfam" id="PF07715">
    <property type="entry name" value="Plug"/>
    <property type="match status" value="1"/>
</dbReference>
<dbReference type="InterPro" id="IPR012910">
    <property type="entry name" value="Plug_dom"/>
</dbReference>
<proteinExistence type="inferred from homology"/>
<dbReference type="PROSITE" id="PS52016">
    <property type="entry name" value="TONB_DEPENDENT_REC_3"/>
    <property type="match status" value="1"/>
</dbReference>
<dbReference type="SUPFAM" id="SSF56935">
    <property type="entry name" value="Porins"/>
    <property type="match status" value="1"/>
</dbReference>
<keyword evidence="11" id="KW-0675">Receptor</keyword>
<evidence type="ECO:0000256" key="6">
    <source>
        <dbReference type="ARBA" id="ARBA00023237"/>
    </source>
</evidence>
<dbReference type="PANTHER" id="PTHR30069:SF46">
    <property type="entry name" value="OAR PROTEIN"/>
    <property type="match status" value="1"/>
</dbReference>
<dbReference type="GO" id="GO:0044718">
    <property type="term" value="P:siderophore transmembrane transport"/>
    <property type="evidence" value="ECO:0007669"/>
    <property type="project" value="TreeGrafter"/>
</dbReference>
<dbReference type="SUPFAM" id="SSF49464">
    <property type="entry name" value="Carboxypeptidase regulatory domain-like"/>
    <property type="match status" value="1"/>
</dbReference>
<keyword evidence="8" id="KW-0732">Signal</keyword>
<protein>
    <submittedName>
        <fullName evidence="11">TonB-dependent receptor</fullName>
    </submittedName>
</protein>
<keyword evidence="12" id="KW-1185">Reference proteome</keyword>
<dbReference type="Gene3D" id="2.170.130.10">
    <property type="entry name" value="TonB-dependent receptor, plug domain"/>
    <property type="match status" value="1"/>
</dbReference>
<reference evidence="11" key="1">
    <citation type="submission" date="2021-04" db="EMBL/GenBank/DDBJ databases">
        <title>Phylogenetic analysis of Acidobacteriaceae.</title>
        <authorList>
            <person name="Qiu L."/>
            <person name="Zhang Q."/>
        </authorList>
    </citation>
    <scope>NUCLEOTIDE SEQUENCE</scope>
    <source>
        <strain evidence="11">DSM 25168</strain>
    </source>
</reference>
<sequence>MMFTRTRLRSLFLAALLGAGFAVTSTLAPNSMAQTSLGTLTGVVRDSSGAVIVNANVRLTNVQTGETRTIVSDSLGAYRFDALTPGIYTVDVESAGFEKFNAKGVKIVASTAQSFDVVLKTGQVSETVEVSAESAPLLNKENGSLSGSIQSEELAKLPIFSLNPIEVLTTVPGVQLVSNSAMSNGQSIQVSGARPRSNNFMIDGEEINDVGIGGQAVQPNIPDMYADTVVYTHNAPAEFGRASGGVVNLVTKGGSNTFHGSAWELYTGSGLNAIDGQTRQVATSRGDKARFDQHTFGFTAGGPIIRNKLFAFGAAQWQRFYGQEIPTQVNLPDANGIATLQSFAAGSGVTATNAALMLKYLNNGSYLNDFLQFTDPNAPQGDPNAPKLVNLGDACKQGNQQAGCQLEIGLFRRPSVAASQPDTQWTYRIDYTPRQQDMFTVRYLHDRSSLSPDFFTNGAALPGFDTYQGGPSELGQGAWTHIFTSNLLNEFRASETRISFLFAPLASTEANPLFKAPTLNFVDISSLGFDQNFPQGRSEDQYQFQDTVSWTHGRHTVRIGADIGRRIEIDTVSQNANGSLTFAKPGTGGNGGSSEGNFLLDQLGKSGHADITYGPTRVDPHSWRTGAFAQDDIKINPDLTVNLGVRYDYFSSPENALPYPALDPNNPFAPVNTVYKVAQDKNNWAPRVGFAYTPHQGPFSNGNTVVRGGFGIFYDTDFSNIMVNEAQSSPNAVAGQLISTAPNGLSNATSLIGQIPNVLNPKASVLSVTKNLSSPYTIEYNLGVEHQLPYGIAVSGTYVGSRGVKLFANQQYNYFDPNTGNRLDPTRGAINTRGNFAASDYNGLEVGAKRNFSHGIAVYGSYVYSKSLDNGSEVFTPDAEETSYGANLAPGGRRNEWGNSAYDHRHYGAITYVWTPAGLRSDSRGTDLVLSALTRHWTISGASRFQSGAYGTVNMLGLDANGDGNVGNDRPFVGTHSAPMDKVAIDAAFFGLTDTPGTYIDMAAANNNDVVVVDPTKSRWIIPVMNGYDPHEIGRNSFLNPGTMYNDVALEKAVPTSFLHLDRGSLIFRAEAQNIANHNNVGILDVNLLDVGTSFFTNTSQARESTGGGGGRQLRFWAKFVF</sequence>
<keyword evidence="5 7" id="KW-0472">Membrane</keyword>